<evidence type="ECO:0000313" key="3">
    <source>
        <dbReference type="EMBL" id="PWK33269.1"/>
    </source>
</evidence>
<proteinExistence type="predicted"/>
<gene>
    <name evidence="3" type="ORF">BC793_12859</name>
</gene>
<evidence type="ECO:0000256" key="1">
    <source>
        <dbReference type="SAM" id="MobiDB-lite"/>
    </source>
</evidence>
<dbReference type="Proteomes" id="UP000245697">
    <property type="component" value="Unassembled WGS sequence"/>
</dbReference>
<dbReference type="AlphaFoldDB" id="A0A316EMD5"/>
<protein>
    <recommendedName>
        <fullName evidence="5">Lipoprotein</fullName>
    </recommendedName>
</protein>
<comment type="caution">
    <text evidence="3">The sequence shown here is derived from an EMBL/GenBank/DDBJ whole genome shotgun (WGS) entry which is preliminary data.</text>
</comment>
<reference evidence="3 4" key="1">
    <citation type="submission" date="2018-05" db="EMBL/GenBank/DDBJ databases">
        <title>Genomic Encyclopedia of Archaeal and Bacterial Type Strains, Phase II (KMG-II): from individual species to whole genera.</title>
        <authorList>
            <person name="Goeker M."/>
        </authorList>
    </citation>
    <scope>NUCLEOTIDE SEQUENCE [LARGE SCALE GENOMIC DNA]</scope>
    <source>
        <strain evidence="3 4">DSM 45184</strain>
    </source>
</reference>
<evidence type="ECO:0000256" key="2">
    <source>
        <dbReference type="SAM" id="SignalP"/>
    </source>
</evidence>
<keyword evidence="4" id="KW-1185">Reference proteome</keyword>
<organism evidence="3 4">
    <name type="scientific">Actinoplanes xinjiangensis</name>
    <dbReference type="NCBI Taxonomy" id="512350"/>
    <lineage>
        <taxon>Bacteria</taxon>
        <taxon>Bacillati</taxon>
        <taxon>Actinomycetota</taxon>
        <taxon>Actinomycetes</taxon>
        <taxon>Micromonosporales</taxon>
        <taxon>Micromonosporaceae</taxon>
        <taxon>Actinoplanes</taxon>
    </lineage>
</organism>
<dbReference type="RefSeq" id="WP_146246666.1">
    <property type="nucleotide sequence ID" value="NZ_BONA01000083.1"/>
</dbReference>
<evidence type="ECO:0000313" key="4">
    <source>
        <dbReference type="Proteomes" id="UP000245697"/>
    </source>
</evidence>
<name>A0A316EMD5_9ACTN</name>
<feature type="region of interest" description="Disordered" evidence="1">
    <location>
        <begin position="40"/>
        <end position="63"/>
    </location>
</feature>
<dbReference type="PROSITE" id="PS51257">
    <property type="entry name" value="PROKAR_LIPOPROTEIN"/>
    <property type="match status" value="1"/>
</dbReference>
<sequence length="165" mass="17984">MRTPKSVRSVSTALVVHGLLLAGCSSPETYDYSAPAAAPTTTTARQVEEKTTVNQPPRPEGTVPRLVLGSWHGGQDNRTDYRFIATSKGQYQLEHKETPAIPAFVEKGWIVGDADEILLRPVLADGVRTQERTASWTRLPNSVGVDILVVSDPLFGELTYVPADR</sequence>
<evidence type="ECO:0008006" key="5">
    <source>
        <dbReference type="Google" id="ProtNLM"/>
    </source>
</evidence>
<keyword evidence="2" id="KW-0732">Signal</keyword>
<dbReference type="EMBL" id="QGGR01000028">
    <property type="protein sequence ID" value="PWK33269.1"/>
    <property type="molecule type" value="Genomic_DNA"/>
</dbReference>
<accession>A0A316EMD5</accession>
<feature type="chain" id="PRO_5039164781" description="Lipoprotein" evidence="2">
    <location>
        <begin position="23"/>
        <end position="165"/>
    </location>
</feature>
<feature type="signal peptide" evidence="2">
    <location>
        <begin position="1"/>
        <end position="22"/>
    </location>
</feature>